<dbReference type="EMBL" id="JAZDUA010000048">
    <property type="protein sequence ID" value="KAK7870931.1"/>
    <property type="molecule type" value="Genomic_DNA"/>
</dbReference>
<dbReference type="Proteomes" id="UP001378592">
    <property type="component" value="Unassembled WGS sequence"/>
</dbReference>
<accession>A0AAN9ZBM7</accession>
<evidence type="ECO:0000256" key="1">
    <source>
        <dbReference type="ARBA" id="ARBA00010800"/>
    </source>
</evidence>
<dbReference type="InterPro" id="IPR038085">
    <property type="entry name" value="Rnp2-like_sf"/>
</dbReference>
<dbReference type="GO" id="GO:0033204">
    <property type="term" value="F:ribonuclease P RNA binding"/>
    <property type="evidence" value="ECO:0007669"/>
    <property type="project" value="TreeGrafter"/>
</dbReference>
<dbReference type="Gene3D" id="3.30.70.3250">
    <property type="entry name" value="Ribonuclease P, Pop5 subunit"/>
    <property type="match status" value="1"/>
</dbReference>
<gene>
    <name evidence="3" type="ORF">R5R35_012153</name>
</gene>
<comment type="similarity">
    <text evidence="1">Belongs to the eukaryotic/archaeal RNase P protein component 2 family.</text>
</comment>
<protein>
    <submittedName>
        <fullName evidence="3">Uncharacterized protein</fullName>
    </submittedName>
</protein>
<evidence type="ECO:0000313" key="3">
    <source>
        <dbReference type="EMBL" id="KAK7870931.1"/>
    </source>
</evidence>
<dbReference type="PANTHER" id="PTHR15441:SF1">
    <property type="entry name" value="RIBONUCLEASE P PROTEIN SUBUNIT P14"/>
    <property type="match status" value="1"/>
</dbReference>
<dbReference type="Pfam" id="PF01900">
    <property type="entry name" value="RNase_P_Rpp14"/>
    <property type="match status" value="1"/>
</dbReference>
<keyword evidence="4" id="KW-1185">Reference proteome</keyword>
<evidence type="ECO:0000256" key="2">
    <source>
        <dbReference type="ARBA" id="ARBA00022694"/>
    </source>
</evidence>
<dbReference type="SUPFAM" id="SSF160350">
    <property type="entry name" value="Rnp2-like"/>
    <property type="match status" value="1"/>
</dbReference>
<dbReference type="GO" id="GO:0030681">
    <property type="term" value="C:multimeric ribonuclease P complex"/>
    <property type="evidence" value="ECO:0007669"/>
    <property type="project" value="TreeGrafter"/>
</dbReference>
<sequence>MGRFYYMDVSLTLITEQEISAISFKQHILHCLKTLFGDLGASAPVDVLKYDVGTQRGIVRCPASFYVKLRTSLVLCGDYWGKLCVYKVHQSSSSLISLVGNSRTFCHGVH</sequence>
<evidence type="ECO:0000313" key="4">
    <source>
        <dbReference type="Proteomes" id="UP001378592"/>
    </source>
</evidence>
<comment type="caution">
    <text evidence="3">The sequence shown here is derived from an EMBL/GenBank/DDBJ whole genome shotgun (WGS) entry which is preliminary data.</text>
</comment>
<reference evidence="3 4" key="1">
    <citation type="submission" date="2024-03" db="EMBL/GenBank/DDBJ databases">
        <title>The genome assembly and annotation of the cricket Gryllus longicercus Weissman &amp; Gray.</title>
        <authorList>
            <person name="Szrajer S."/>
            <person name="Gray D."/>
            <person name="Ylla G."/>
        </authorList>
    </citation>
    <scope>NUCLEOTIDE SEQUENCE [LARGE SCALE GENOMIC DNA]</scope>
    <source>
        <strain evidence="3">DAG 2021-001</strain>
        <tissue evidence="3">Whole body minus gut</tissue>
    </source>
</reference>
<dbReference type="InterPro" id="IPR002759">
    <property type="entry name" value="Pop5/Rpp14/Rnp2-like"/>
</dbReference>
<dbReference type="GO" id="GO:0001682">
    <property type="term" value="P:tRNA 5'-leader removal"/>
    <property type="evidence" value="ECO:0007669"/>
    <property type="project" value="InterPro"/>
</dbReference>
<dbReference type="AlphaFoldDB" id="A0AAN9ZBM7"/>
<organism evidence="3 4">
    <name type="scientific">Gryllus longicercus</name>
    <dbReference type="NCBI Taxonomy" id="2509291"/>
    <lineage>
        <taxon>Eukaryota</taxon>
        <taxon>Metazoa</taxon>
        <taxon>Ecdysozoa</taxon>
        <taxon>Arthropoda</taxon>
        <taxon>Hexapoda</taxon>
        <taxon>Insecta</taxon>
        <taxon>Pterygota</taxon>
        <taxon>Neoptera</taxon>
        <taxon>Polyneoptera</taxon>
        <taxon>Orthoptera</taxon>
        <taxon>Ensifera</taxon>
        <taxon>Gryllidea</taxon>
        <taxon>Grylloidea</taxon>
        <taxon>Gryllidae</taxon>
        <taxon>Gryllinae</taxon>
        <taxon>Gryllus</taxon>
    </lineage>
</organism>
<dbReference type="GO" id="GO:0005730">
    <property type="term" value="C:nucleolus"/>
    <property type="evidence" value="ECO:0007669"/>
    <property type="project" value="TreeGrafter"/>
</dbReference>
<keyword evidence="2" id="KW-0819">tRNA processing</keyword>
<proteinExistence type="inferred from homology"/>
<name>A0AAN9ZBM7_9ORTH</name>
<dbReference type="PANTHER" id="PTHR15441">
    <property type="entry name" value="RIBONUCLEASE P PROTEIN SUBUNIT P14"/>
    <property type="match status" value="1"/>
</dbReference>